<organism evidence="17 18">
    <name type="scientific">Wenjunlia tyrosinilytica</name>
    <dbReference type="NCBI Taxonomy" id="1544741"/>
    <lineage>
        <taxon>Bacteria</taxon>
        <taxon>Bacillati</taxon>
        <taxon>Actinomycetota</taxon>
        <taxon>Actinomycetes</taxon>
        <taxon>Kitasatosporales</taxon>
        <taxon>Streptomycetaceae</taxon>
        <taxon>Wenjunlia</taxon>
    </lineage>
</organism>
<dbReference type="InterPro" id="IPR045357">
    <property type="entry name" value="Aminopeptidase_N-like_N"/>
</dbReference>
<sequence>MSPMPALTRAEAQTRARLLDVRSYSIDVDLTRGGEVFGCATRVRFGCAEPGGSTFIEIKPEALRRAVLNGRELDPAALAENRLPLDDLAADNELVVEAEMRYSHTGEGMHRFTDPVDGETYLYSACALDEAQRVFAAFDQPDLKAVFEVAVTAPEDWTVLSNGVGEQVRPGRWEFTATPPISTYLAAVVAGPYHAVRSEHDGIPLGLYCRRSLARHLEDDAEEILRITRRCFDRYHEIFDERYPFGSYDQAFVPEFNWGAMENPGCVTFRDEFVFRSAVTDTQREERAIVIAHEMAHMWFGDLVTMRWWDDLWLNESFAEYMGQQIISEATRFEQTWTAFGVRRKSWGYDADQRANTHPVAPERVDDTAEALLNFDGISYAKGASAVRQLVAWLGRDAFLAGINEHFSRHRYGNATLADFLDALASASGRDVHGWAESWLRTTGVDTLRPEAESADVRRPHRIRAGLYDRDGDGGLALREVVPLDVEQGHKGTLIAPEPRPDLLLLNDGDLTYAKVRFDEGSWHAVTESLGTVEAPLSRAVLWTAARDMVRDAELPASAFIELVVRHLPNEPVVAIVETVLEFSRHQVADRYLPPERRADALAELTGVCRRILRRTEDGSDEGLRLTAVRGMIACAQGPRAVAELADWLEADSVPGGPLLDPALRWKVLLRLCVLGEAGEDRVAAELERDPSATGHEGAARCRAALPDRDAKAAAWRALFREDELSNYLLTATAEGFWQPEQRELLAAWVPLYFDEALAATERRGQAVGRVLGRFGFPEHAVEPDLLRAGEAHLKDNEVPPSLRRRLEDQLDDLRRALRARHAAV</sequence>
<evidence type="ECO:0000256" key="8">
    <source>
        <dbReference type="ARBA" id="ARBA00022723"/>
    </source>
</evidence>
<dbReference type="Gene3D" id="1.10.390.10">
    <property type="entry name" value="Neutral Protease Domain 2"/>
    <property type="match status" value="1"/>
</dbReference>
<proteinExistence type="inferred from homology"/>
<evidence type="ECO:0000256" key="1">
    <source>
        <dbReference type="ARBA" id="ARBA00000098"/>
    </source>
</evidence>
<evidence type="ECO:0000256" key="11">
    <source>
        <dbReference type="ARBA" id="ARBA00023049"/>
    </source>
</evidence>
<dbReference type="AlphaFoldDB" id="A0A917ZEY3"/>
<evidence type="ECO:0000256" key="6">
    <source>
        <dbReference type="ARBA" id="ARBA00022438"/>
    </source>
</evidence>
<dbReference type="GO" id="GO:0008270">
    <property type="term" value="F:zinc ion binding"/>
    <property type="evidence" value="ECO:0007669"/>
    <property type="project" value="InterPro"/>
</dbReference>
<keyword evidence="18" id="KW-1185">Reference proteome</keyword>
<dbReference type="PANTHER" id="PTHR11533">
    <property type="entry name" value="PROTEASE M1 ZINC METALLOPROTEASE"/>
    <property type="match status" value="1"/>
</dbReference>
<gene>
    <name evidence="17" type="ORF">GCM10012280_06210</name>
</gene>
<evidence type="ECO:0000256" key="5">
    <source>
        <dbReference type="ARBA" id="ARBA00015611"/>
    </source>
</evidence>
<evidence type="ECO:0000256" key="2">
    <source>
        <dbReference type="ARBA" id="ARBA00001947"/>
    </source>
</evidence>
<dbReference type="PANTHER" id="PTHR11533:SF174">
    <property type="entry name" value="PUROMYCIN-SENSITIVE AMINOPEPTIDASE-RELATED"/>
    <property type="match status" value="1"/>
</dbReference>
<evidence type="ECO:0000256" key="3">
    <source>
        <dbReference type="ARBA" id="ARBA00010136"/>
    </source>
</evidence>
<reference evidence="17" key="2">
    <citation type="submission" date="2020-09" db="EMBL/GenBank/DDBJ databases">
        <authorList>
            <person name="Sun Q."/>
            <person name="Zhou Y."/>
        </authorList>
    </citation>
    <scope>NUCLEOTIDE SEQUENCE</scope>
    <source>
        <strain evidence="17">CGMCC 4.7201</strain>
    </source>
</reference>
<dbReference type="Gene3D" id="2.60.40.1730">
    <property type="entry name" value="tricorn interacting facor f3 domain"/>
    <property type="match status" value="1"/>
</dbReference>
<dbReference type="InterPro" id="IPR001930">
    <property type="entry name" value="Peptidase_M1"/>
</dbReference>
<keyword evidence="9" id="KW-0378">Hydrolase</keyword>
<dbReference type="GO" id="GO:0070006">
    <property type="term" value="F:metalloaminopeptidase activity"/>
    <property type="evidence" value="ECO:0007669"/>
    <property type="project" value="TreeGrafter"/>
</dbReference>
<keyword evidence="10" id="KW-0862">Zinc</keyword>
<dbReference type="InterPro" id="IPR027268">
    <property type="entry name" value="Peptidase_M4/M1_CTD_sf"/>
</dbReference>
<dbReference type="FunFam" id="1.10.390.10:FF:000004">
    <property type="entry name" value="Aminopeptidase N"/>
    <property type="match status" value="1"/>
</dbReference>
<evidence type="ECO:0000256" key="7">
    <source>
        <dbReference type="ARBA" id="ARBA00022670"/>
    </source>
</evidence>
<reference evidence="17" key="1">
    <citation type="journal article" date="2014" name="Int. J. Syst. Evol. Microbiol.">
        <title>Complete genome sequence of Corynebacterium casei LMG S-19264T (=DSM 44701T), isolated from a smear-ripened cheese.</title>
        <authorList>
            <consortium name="US DOE Joint Genome Institute (JGI-PGF)"/>
            <person name="Walter F."/>
            <person name="Albersmeier A."/>
            <person name="Kalinowski J."/>
            <person name="Ruckert C."/>
        </authorList>
    </citation>
    <scope>NUCLEOTIDE SEQUENCE</scope>
    <source>
        <strain evidence="17">CGMCC 4.7201</strain>
    </source>
</reference>
<comment type="caution">
    <text evidence="17">The sequence shown here is derived from an EMBL/GenBank/DDBJ whole genome shotgun (WGS) entry which is preliminary data.</text>
</comment>
<protein>
    <recommendedName>
        <fullName evidence="5">Aminopeptidase N</fullName>
        <ecNumber evidence="4">3.4.11.2</ecNumber>
    </recommendedName>
    <alternativeName>
        <fullName evidence="12">Alanine aminopeptidase</fullName>
    </alternativeName>
    <alternativeName>
        <fullName evidence="13">Lysyl aminopeptidase</fullName>
    </alternativeName>
</protein>
<accession>A0A917ZEY3</accession>
<dbReference type="EC" id="3.4.11.2" evidence="4"/>
<dbReference type="GO" id="GO:0043171">
    <property type="term" value="P:peptide catabolic process"/>
    <property type="evidence" value="ECO:0007669"/>
    <property type="project" value="TreeGrafter"/>
</dbReference>
<dbReference type="CDD" id="cd09602">
    <property type="entry name" value="M1_APN"/>
    <property type="match status" value="1"/>
</dbReference>
<feature type="domain" description="ERAP1-like C-terminal" evidence="15">
    <location>
        <begin position="504"/>
        <end position="816"/>
    </location>
</feature>
<dbReference type="Pfam" id="PF11838">
    <property type="entry name" value="ERAP1_C"/>
    <property type="match status" value="1"/>
</dbReference>
<dbReference type="GO" id="GO:0006508">
    <property type="term" value="P:proteolysis"/>
    <property type="evidence" value="ECO:0007669"/>
    <property type="project" value="UniProtKB-KW"/>
</dbReference>
<dbReference type="InterPro" id="IPR024571">
    <property type="entry name" value="ERAP1-like_C_dom"/>
</dbReference>
<dbReference type="Pfam" id="PF01433">
    <property type="entry name" value="Peptidase_M1"/>
    <property type="match status" value="1"/>
</dbReference>
<dbReference type="SUPFAM" id="SSF63737">
    <property type="entry name" value="Leukotriene A4 hydrolase N-terminal domain"/>
    <property type="match status" value="1"/>
</dbReference>
<evidence type="ECO:0000256" key="4">
    <source>
        <dbReference type="ARBA" id="ARBA00012564"/>
    </source>
</evidence>
<evidence type="ECO:0000259" key="14">
    <source>
        <dbReference type="Pfam" id="PF01433"/>
    </source>
</evidence>
<evidence type="ECO:0000256" key="9">
    <source>
        <dbReference type="ARBA" id="ARBA00022801"/>
    </source>
</evidence>
<comment type="cofactor">
    <cofactor evidence="2">
        <name>Zn(2+)</name>
        <dbReference type="ChEBI" id="CHEBI:29105"/>
    </cofactor>
</comment>
<evidence type="ECO:0000259" key="16">
    <source>
        <dbReference type="Pfam" id="PF17900"/>
    </source>
</evidence>
<evidence type="ECO:0000313" key="17">
    <source>
        <dbReference type="EMBL" id="GGO81586.1"/>
    </source>
</evidence>
<dbReference type="NCBIfam" id="TIGR02412">
    <property type="entry name" value="pepN_strep_liv"/>
    <property type="match status" value="1"/>
</dbReference>
<dbReference type="GO" id="GO:0042277">
    <property type="term" value="F:peptide binding"/>
    <property type="evidence" value="ECO:0007669"/>
    <property type="project" value="TreeGrafter"/>
</dbReference>
<evidence type="ECO:0000259" key="15">
    <source>
        <dbReference type="Pfam" id="PF11838"/>
    </source>
</evidence>
<evidence type="ECO:0000313" key="18">
    <source>
        <dbReference type="Proteomes" id="UP000641932"/>
    </source>
</evidence>
<comment type="catalytic activity">
    <reaction evidence="1">
        <text>Release of an N-terminal amino acid, Xaa-|-Yaa- from a peptide, amide or arylamide. Xaa is preferably Ala, but may be most amino acids including Pro (slow action). When a terminal hydrophobic residue is followed by a prolyl residue, the two may be released as an intact Xaa-Pro dipeptide.</text>
        <dbReference type="EC" id="3.4.11.2"/>
    </reaction>
</comment>
<dbReference type="PRINTS" id="PR00756">
    <property type="entry name" value="ALADIPTASE"/>
</dbReference>
<dbReference type="Pfam" id="PF17900">
    <property type="entry name" value="Peptidase_M1_N"/>
    <property type="match status" value="1"/>
</dbReference>
<dbReference type="EMBL" id="BMMS01000002">
    <property type="protein sequence ID" value="GGO81586.1"/>
    <property type="molecule type" value="Genomic_DNA"/>
</dbReference>
<evidence type="ECO:0000256" key="12">
    <source>
        <dbReference type="ARBA" id="ARBA00029811"/>
    </source>
</evidence>
<evidence type="ECO:0000256" key="13">
    <source>
        <dbReference type="ARBA" id="ARBA00031533"/>
    </source>
</evidence>
<evidence type="ECO:0000256" key="10">
    <source>
        <dbReference type="ARBA" id="ARBA00022833"/>
    </source>
</evidence>
<dbReference type="GO" id="GO:0005615">
    <property type="term" value="C:extracellular space"/>
    <property type="evidence" value="ECO:0007669"/>
    <property type="project" value="TreeGrafter"/>
</dbReference>
<name>A0A917ZEY3_9ACTN</name>
<dbReference type="SUPFAM" id="SSF55486">
    <property type="entry name" value="Metalloproteases ('zincins'), catalytic domain"/>
    <property type="match status" value="1"/>
</dbReference>
<keyword evidence="6 17" id="KW-0031">Aminopeptidase</keyword>
<dbReference type="InterPro" id="IPR042097">
    <property type="entry name" value="Aminopeptidase_N-like_N_sf"/>
</dbReference>
<keyword evidence="7" id="KW-0645">Protease</keyword>
<feature type="domain" description="Peptidase M1 membrane alanine aminopeptidase" evidence="14">
    <location>
        <begin position="226"/>
        <end position="439"/>
    </location>
</feature>
<dbReference type="GO" id="GO:0005737">
    <property type="term" value="C:cytoplasm"/>
    <property type="evidence" value="ECO:0007669"/>
    <property type="project" value="TreeGrafter"/>
</dbReference>
<dbReference type="FunFam" id="2.60.40.1730:FF:000010">
    <property type="entry name" value="Putative aminopeptidase N"/>
    <property type="match status" value="1"/>
</dbReference>
<dbReference type="GO" id="GO:0016285">
    <property type="term" value="F:alanyl aminopeptidase activity"/>
    <property type="evidence" value="ECO:0007669"/>
    <property type="project" value="UniProtKB-EC"/>
</dbReference>
<comment type="similarity">
    <text evidence="3">Belongs to the peptidase M1 family.</text>
</comment>
<dbReference type="Proteomes" id="UP000641932">
    <property type="component" value="Unassembled WGS sequence"/>
</dbReference>
<dbReference type="GO" id="GO:0016020">
    <property type="term" value="C:membrane"/>
    <property type="evidence" value="ECO:0007669"/>
    <property type="project" value="TreeGrafter"/>
</dbReference>
<dbReference type="InterPro" id="IPR050344">
    <property type="entry name" value="Peptidase_M1_aminopeptidases"/>
</dbReference>
<feature type="domain" description="Aminopeptidase N-like N-terminal" evidence="16">
    <location>
        <begin position="106"/>
        <end position="185"/>
    </location>
</feature>
<dbReference type="InterPro" id="IPR014782">
    <property type="entry name" value="Peptidase_M1_dom"/>
</dbReference>
<keyword evidence="8" id="KW-0479">Metal-binding</keyword>
<dbReference type="InterPro" id="IPR012778">
    <property type="entry name" value="Pept_M1_aminopeptidase"/>
</dbReference>
<keyword evidence="11" id="KW-0482">Metalloprotease</keyword>